<dbReference type="Gene3D" id="3.10.20.90">
    <property type="entry name" value="Phosphatidylinositol 3-kinase Catalytic Subunit, Chain A, domain 1"/>
    <property type="match status" value="1"/>
</dbReference>
<gene>
    <name evidence="2" type="ORF">HPP92_011456</name>
</gene>
<dbReference type="PANTHER" id="PTHR47290:SF4">
    <property type="entry name" value="RING FINGER PROTEIN"/>
    <property type="match status" value="1"/>
</dbReference>
<feature type="compositionally biased region" description="Basic and acidic residues" evidence="1">
    <location>
        <begin position="71"/>
        <end position="81"/>
    </location>
</feature>
<evidence type="ECO:0000313" key="2">
    <source>
        <dbReference type="EMBL" id="KAG0483372.1"/>
    </source>
</evidence>
<dbReference type="PANTHER" id="PTHR47290">
    <property type="entry name" value="RING FINGER PROTEIN"/>
    <property type="match status" value="1"/>
</dbReference>
<comment type="caution">
    <text evidence="2">The sequence shown here is derived from an EMBL/GenBank/DDBJ whole genome shotgun (WGS) entry which is preliminary data.</text>
</comment>
<feature type="region of interest" description="Disordered" evidence="1">
    <location>
        <begin position="39"/>
        <end position="99"/>
    </location>
</feature>
<proteinExistence type="predicted"/>
<dbReference type="OrthoDB" id="1932457at2759"/>
<sequence>MAPARCLLFQPRNGYGGCIVDPQYSLHSQKTVLIPALMAEEGNGSSRKRKAEDEGGKEQEAGAGPSTTAAKESEHETHEEWLQLSIGSPAGTRRGSATTLARGASVELQLFPDRPPPTAAEAPALLPPLAMGTTGWRPVSSVSAAGSGLVGPPQRPRFGIWVALRPAVNQVKEPFLPQLQKSYLRIKDGSMPVRLLMRYLAEKLGLQDESEVEITCREQKLVPFATLEDVRDQLWCTREAEAPAPGSPAADYVMKLFYSRS</sequence>
<dbReference type="InterPro" id="IPR044171">
    <property type="entry name" value="LAX2-like"/>
</dbReference>
<protein>
    <submittedName>
        <fullName evidence="2">Uncharacterized protein</fullName>
    </submittedName>
</protein>
<organism evidence="2 3">
    <name type="scientific">Vanilla planifolia</name>
    <name type="common">Vanilla</name>
    <dbReference type="NCBI Taxonomy" id="51239"/>
    <lineage>
        <taxon>Eukaryota</taxon>
        <taxon>Viridiplantae</taxon>
        <taxon>Streptophyta</taxon>
        <taxon>Embryophyta</taxon>
        <taxon>Tracheophyta</taxon>
        <taxon>Spermatophyta</taxon>
        <taxon>Magnoliopsida</taxon>
        <taxon>Liliopsida</taxon>
        <taxon>Asparagales</taxon>
        <taxon>Orchidaceae</taxon>
        <taxon>Vanilloideae</taxon>
        <taxon>Vanilleae</taxon>
        <taxon>Vanilla</taxon>
    </lineage>
</organism>
<reference evidence="2 3" key="1">
    <citation type="journal article" date="2020" name="Nat. Food">
        <title>A phased Vanilla planifolia genome enables genetic improvement of flavour and production.</title>
        <authorList>
            <person name="Hasing T."/>
            <person name="Tang H."/>
            <person name="Brym M."/>
            <person name="Khazi F."/>
            <person name="Huang T."/>
            <person name="Chambers A.H."/>
        </authorList>
    </citation>
    <scope>NUCLEOTIDE SEQUENCE [LARGE SCALE GENOMIC DNA]</scope>
    <source>
        <tissue evidence="2">Leaf</tissue>
    </source>
</reference>
<feature type="compositionally biased region" description="Basic and acidic residues" evidence="1">
    <location>
        <begin position="50"/>
        <end position="60"/>
    </location>
</feature>
<dbReference type="AlphaFoldDB" id="A0A835RCE5"/>
<dbReference type="EMBL" id="JADCNM010000005">
    <property type="protein sequence ID" value="KAG0483372.1"/>
    <property type="molecule type" value="Genomic_DNA"/>
</dbReference>
<evidence type="ECO:0000313" key="3">
    <source>
        <dbReference type="Proteomes" id="UP000639772"/>
    </source>
</evidence>
<dbReference type="Proteomes" id="UP000639772">
    <property type="component" value="Unassembled WGS sequence"/>
</dbReference>
<name>A0A835RCE5_VANPL</name>
<evidence type="ECO:0000256" key="1">
    <source>
        <dbReference type="SAM" id="MobiDB-lite"/>
    </source>
</evidence>
<accession>A0A835RCE5</accession>